<dbReference type="InterPro" id="IPR017183">
    <property type="entry name" value="Sigma54_dep_tscrpt_act_RtcR"/>
</dbReference>
<gene>
    <name evidence="4" type="ORF">H3L94_08260</name>
</gene>
<dbReference type="Pfam" id="PF06956">
    <property type="entry name" value="RtcR"/>
    <property type="match status" value="1"/>
</dbReference>
<evidence type="ECO:0000256" key="2">
    <source>
        <dbReference type="ARBA" id="ARBA00022840"/>
    </source>
</evidence>
<dbReference type="AlphaFoldDB" id="A0A7D7NEP5"/>
<feature type="domain" description="Sigma-54 factor interaction" evidence="3">
    <location>
        <begin position="191"/>
        <end position="429"/>
    </location>
</feature>
<sequence>MDSNKTRVVISFIGTQLDAGKGHGRWQKWRPNVAIGQRSSVPVGRMELFYAEKYRDLAELVQADIGECSPHTQVNLVPMELDNPWDFSEVYTKLHAWAAAYDFDTEHEEYWTHITTGTHVAQICLFLLVESRQIPGVLLQTAPPKRQRQNMLEGDVGSYELIDLDLARYDVLAERLAAVRADAVRYLKSGIATRNAAFNRMIAEIEQVALHSPSPILLSGPTGAGKSMLARRIYELKKARHLIGGRFVDVNCATLRGDGAASALFGHKKGAFTGAADKREGYLKTADCGVLFLDEIGELGLDEQAMLLKAIEEKHFYPMGSDSEVHSDFQLIAGTNRDLRQEVRAGRFREDLFARINVWQYTLPALADRREDIEPNIEHQLALASQDLGRATRFNKEAYAAYLDFALSPQALWRGNFRDLAASILRLATLAPQGRIQTESVEAEIVRLQWLWADEAGLSGSPMTSYRGLPENDLAEWLARKGQNIEQWDRFDIMQLENVLTECRRHKNMAAAGRALFNVSRTQRATPNDSDRLRKYLARFGLSWQDITGEAT</sequence>
<dbReference type="Pfam" id="PF00158">
    <property type="entry name" value="Sigma54_activat"/>
    <property type="match status" value="1"/>
</dbReference>
<proteinExistence type="predicted"/>
<dbReference type="Proteomes" id="UP000514752">
    <property type="component" value="Chromosome"/>
</dbReference>
<dbReference type="Gene3D" id="1.10.8.60">
    <property type="match status" value="1"/>
</dbReference>
<evidence type="ECO:0000313" key="4">
    <source>
        <dbReference type="EMBL" id="QMT39854.1"/>
    </source>
</evidence>
<evidence type="ECO:0000259" key="3">
    <source>
        <dbReference type="PROSITE" id="PS50045"/>
    </source>
</evidence>
<name>A0A7D7NEP5_9NEIS</name>
<dbReference type="Gene3D" id="3.40.50.300">
    <property type="entry name" value="P-loop containing nucleotide triphosphate hydrolases"/>
    <property type="match status" value="1"/>
</dbReference>
<dbReference type="InterPro" id="IPR027417">
    <property type="entry name" value="P-loop_NTPase"/>
</dbReference>
<dbReference type="InterPro" id="IPR009715">
    <property type="entry name" value="RtcR"/>
</dbReference>
<dbReference type="PIRSF" id="PIRSF037354">
    <property type="entry name" value="Txn_actvtr_RtcR"/>
    <property type="match status" value="1"/>
</dbReference>
<dbReference type="InterPro" id="IPR002078">
    <property type="entry name" value="Sigma_54_int"/>
</dbReference>
<dbReference type="SMART" id="SM00382">
    <property type="entry name" value="AAA"/>
    <property type="match status" value="1"/>
</dbReference>
<dbReference type="SUPFAM" id="SSF52540">
    <property type="entry name" value="P-loop containing nucleoside triphosphate hydrolases"/>
    <property type="match status" value="1"/>
</dbReference>
<accession>A0A7D7NEP5</accession>
<dbReference type="NCBIfam" id="NF038308">
    <property type="entry name" value="RNA_repair_RtcR"/>
    <property type="match status" value="1"/>
</dbReference>
<dbReference type="EMBL" id="CP059567">
    <property type="protein sequence ID" value="QMT39854.1"/>
    <property type="molecule type" value="Genomic_DNA"/>
</dbReference>
<keyword evidence="1" id="KW-0547">Nucleotide-binding</keyword>
<dbReference type="PANTHER" id="PTHR32071:SF14">
    <property type="entry name" value="TRANSCRIPTIONAL REGULATORY PROTEIN RTCR"/>
    <property type="match status" value="1"/>
</dbReference>
<dbReference type="RefSeq" id="WP_182121630.1">
    <property type="nucleotide sequence ID" value="NZ_CP059567.1"/>
</dbReference>
<dbReference type="GO" id="GO:0003700">
    <property type="term" value="F:DNA-binding transcription factor activity"/>
    <property type="evidence" value="ECO:0007669"/>
    <property type="project" value="InterPro"/>
</dbReference>
<protein>
    <submittedName>
        <fullName evidence="4">Sigma 54-interacting transcriptional regulator</fullName>
    </submittedName>
</protein>
<dbReference type="GO" id="GO:0005524">
    <property type="term" value="F:ATP binding"/>
    <property type="evidence" value="ECO:0007669"/>
    <property type="project" value="UniProtKB-KW"/>
</dbReference>
<dbReference type="InterPro" id="IPR003593">
    <property type="entry name" value="AAA+_ATPase"/>
</dbReference>
<evidence type="ECO:0000313" key="5">
    <source>
        <dbReference type="Proteomes" id="UP000514752"/>
    </source>
</evidence>
<dbReference type="PANTHER" id="PTHR32071">
    <property type="entry name" value="TRANSCRIPTIONAL REGULATORY PROTEIN"/>
    <property type="match status" value="1"/>
</dbReference>
<keyword evidence="2" id="KW-0067">ATP-binding</keyword>
<evidence type="ECO:0000256" key="1">
    <source>
        <dbReference type="ARBA" id="ARBA00022741"/>
    </source>
</evidence>
<reference evidence="4 5" key="1">
    <citation type="submission" date="2020-07" db="EMBL/GenBank/DDBJ databases">
        <title>Genomic diversity of species in the Neisseriaceae family.</title>
        <authorList>
            <person name="Vincent A.T."/>
            <person name="Bernet E."/>
            <person name="Veyrier F.J."/>
        </authorList>
    </citation>
    <scope>NUCLEOTIDE SEQUENCE [LARGE SCALE GENOMIC DNA]</scope>
    <source>
        <strain evidence="4 5">DSM 22244</strain>
    </source>
</reference>
<dbReference type="KEGG" id="nsg:H3L94_08260"/>
<dbReference type="CDD" id="cd00009">
    <property type="entry name" value="AAA"/>
    <property type="match status" value="1"/>
</dbReference>
<dbReference type="PROSITE" id="PS50045">
    <property type="entry name" value="SIGMA54_INTERACT_4"/>
    <property type="match status" value="1"/>
</dbReference>
<organism evidence="4 5">
    <name type="scientific">Neisseria shayeganii</name>
    <dbReference type="NCBI Taxonomy" id="607712"/>
    <lineage>
        <taxon>Bacteria</taxon>
        <taxon>Pseudomonadati</taxon>
        <taxon>Pseudomonadota</taxon>
        <taxon>Betaproteobacteria</taxon>
        <taxon>Neisseriales</taxon>
        <taxon>Neisseriaceae</taxon>
        <taxon>Neisseria</taxon>
    </lineage>
</organism>